<organism evidence="1">
    <name type="scientific">Proteinivorax tanatarense</name>
    <dbReference type="NCBI Taxonomy" id="1260629"/>
    <lineage>
        <taxon>Bacteria</taxon>
        <taxon>Bacillati</taxon>
        <taxon>Bacillota</taxon>
        <taxon>Clostridia</taxon>
        <taxon>Eubacteriales</taxon>
        <taxon>Proteinivoracaceae</taxon>
        <taxon>Proteinivorax</taxon>
    </lineage>
</organism>
<dbReference type="RefSeq" id="WP_350344123.1">
    <property type="nucleotide sequence ID" value="NZ_CP158367.1"/>
</dbReference>
<reference evidence="1" key="2">
    <citation type="submission" date="2024-06" db="EMBL/GenBank/DDBJ databases">
        <authorList>
            <person name="Petrova K.O."/>
            <person name="Toshchakov S.V."/>
            <person name="Boltjanskaja Y.V."/>
            <person name="Kevbrin V."/>
        </authorList>
    </citation>
    <scope>NUCLEOTIDE SEQUENCE</scope>
    <source>
        <strain evidence="1">Z-910T</strain>
    </source>
</reference>
<name>A0AAU7VMT7_9FIRM</name>
<evidence type="ECO:0000313" key="1">
    <source>
        <dbReference type="EMBL" id="XBX75378.1"/>
    </source>
</evidence>
<gene>
    <name evidence="1" type="ORF">PRVXT_000497</name>
</gene>
<reference evidence="1" key="1">
    <citation type="journal article" date="2013" name="Extremophiles">
        <title>Proteinivorax tanatarense gen. nov., sp. nov., an anaerobic, haloalkaliphilic, proteolytic bacterium isolated from a decaying algal bloom, and proposal of Proteinivoraceae fam. nov.</title>
        <authorList>
            <person name="Kevbrin V."/>
            <person name="Boltyanskaya Y."/>
            <person name="Zhilina T."/>
            <person name="Kolganova T."/>
            <person name="Lavrentjeva E."/>
            <person name="Kuznetsov B."/>
        </authorList>
    </citation>
    <scope>NUCLEOTIDE SEQUENCE</scope>
    <source>
        <strain evidence="1">Z-910T</strain>
    </source>
</reference>
<dbReference type="AlphaFoldDB" id="A0AAU7VMT7"/>
<protein>
    <recommendedName>
        <fullName evidence="2">MerR family transcriptional regulator</fullName>
    </recommendedName>
</protein>
<evidence type="ECO:0008006" key="2">
    <source>
        <dbReference type="Google" id="ProtNLM"/>
    </source>
</evidence>
<dbReference type="EMBL" id="CP158367">
    <property type="protein sequence ID" value="XBX75378.1"/>
    <property type="molecule type" value="Genomic_DNA"/>
</dbReference>
<accession>A0AAU7VMT7</accession>
<sequence>MTVSNCPRCGKMFRKIKKSICPKCVAEEDKEYEIVREFLYDNPGAGIQDITESTGISEDRIIKFLREDRLVNINKDSLLLDCESCGTAISSGRYCEQCKVRLESDIRGVVGGKRGEERLAGSYHSKRIKRD</sequence>
<proteinExistence type="predicted"/>